<accession>A0A438C5Z9</accession>
<proteinExistence type="predicted"/>
<gene>
    <name evidence="1" type="ORF">CK203_113634</name>
</gene>
<dbReference type="AlphaFoldDB" id="A0A438C5Z9"/>
<sequence length="297" mass="33281">MLESSTEKEISLSSHKDVVENQNPLSGSRNMCGRLIEKEELSLLYSFVCQVSISSPSFTSSLHFQNTVALSIEVLFGWNRSRRSDPPVQNHTMRILSMRSKARGIPSIWLINTVGLQQSVIDLITVIKYNKRRDSNDSGSREDMEMTIRRLTVVGVLRLEKVGLLKLGLVYWQLKKQGLMRFEEQIEPVRRSVSMDLSAASEIYLAMANAVPVEHEGTSDMRSVPGKKLNLRSLQGRGSTFMKKSLSSFPCFHPDAAGAGTQSFPCEDEALTLLLFIVLGEIGAKSGYLRHCRQTRI</sequence>
<dbReference type="GO" id="GO:0016567">
    <property type="term" value="P:protein ubiquitination"/>
    <property type="evidence" value="ECO:0007669"/>
    <property type="project" value="UniProtKB-UniPathway"/>
</dbReference>
<evidence type="ECO:0000313" key="2">
    <source>
        <dbReference type="Proteomes" id="UP000288805"/>
    </source>
</evidence>
<dbReference type="EMBL" id="QGNW01002533">
    <property type="protein sequence ID" value="RVW18336.1"/>
    <property type="molecule type" value="Genomic_DNA"/>
</dbReference>
<protein>
    <submittedName>
        <fullName evidence="1">Uncharacterized protein</fullName>
    </submittedName>
</protein>
<comment type="caution">
    <text evidence="1">The sequence shown here is derived from an EMBL/GenBank/DDBJ whole genome shotgun (WGS) entry which is preliminary data.</text>
</comment>
<evidence type="ECO:0000313" key="1">
    <source>
        <dbReference type="EMBL" id="RVW18336.1"/>
    </source>
</evidence>
<dbReference type="Proteomes" id="UP000288805">
    <property type="component" value="Unassembled WGS sequence"/>
</dbReference>
<name>A0A438C5Z9_VITVI</name>
<dbReference type="UniPathway" id="UPA00143"/>
<reference evidence="1 2" key="1">
    <citation type="journal article" date="2018" name="PLoS Genet.">
        <title>Population sequencing reveals clonal diversity and ancestral inbreeding in the grapevine cultivar Chardonnay.</title>
        <authorList>
            <person name="Roach M.J."/>
            <person name="Johnson D.L."/>
            <person name="Bohlmann J."/>
            <person name="van Vuuren H.J."/>
            <person name="Jones S.J."/>
            <person name="Pretorius I.S."/>
            <person name="Schmidt S.A."/>
            <person name="Borneman A.R."/>
        </authorList>
    </citation>
    <scope>NUCLEOTIDE SEQUENCE [LARGE SCALE GENOMIC DNA]</scope>
    <source>
        <strain evidence="2">cv. Chardonnay</strain>
        <tissue evidence="1">Leaf</tissue>
    </source>
</reference>
<organism evidence="1 2">
    <name type="scientific">Vitis vinifera</name>
    <name type="common">Grape</name>
    <dbReference type="NCBI Taxonomy" id="29760"/>
    <lineage>
        <taxon>Eukaryota</taxon>
        <taxon>Viridiplantae</taxon>
        <taxon>Streptophyta</taxon>
        <taxon>Embryophyta</taxon>
        <taxon>Tracheophyta</taxon>
        <taxon>Spermatophyta</taxon>
        <taxon>Magnoliopsida</taxon>
        <taxon>eudicotyledons</taxon>
        <taxon>Gunneridae</taxon>
        <taxon>Pentapetalae</taxon>
        <taxon>rosids</taxon>
        <taxon>Vitales</taxon>
        <taxon>Vitaceae</taxon>
        <taxon>Viteae</taxon>
        <taxon>Vitis</taxon>
    </lineage>
</organism>